<keyword evidence="3 7" id="KW-0479">Metal-binding</keyword>
<dbReference type="FunFam" id="1.10.630.10:FF:000018">
    <property type="entry name" value="Cytochrome P450 monooxygenase"/>
    <property type="match status" value="1"/>
</dbReference>
<evidence type="ECO:0000256" key="5">
    <source>
        <dbReference type="ARBA" id="ARBA00023004"/>
    </source>
</evidence>
<accession>A0A2Z5J6K7</accession>
<evidence type="ECO:0000256" key="4">
    <source>
        <dbReference type="ARBA" id="ARBA00023002"/>
    </source>
</evidence>
<dbReference type="EMBL" id="CP027306">
    <property type="protein sequence ID" value="AXE75890.1"/>
    <property type="molecule type" value="Genomic_DNA"/>
</dbReference>
<name>A0A2Z5J6K7_STRAR</name>
<sequence length="396" mass="43613">MCVTTSVWTPPPADETALADWLRARDPIERAPGGGGWHVFGYREVKEVLANHGAFSNAVVRPVPDDSPMRLYREGNLTWMDPPRHRQLRALVSQVFTPRYVAGLEPMIHETVETFLTGIRRNAEVSFVREFASPVVATVIARMVGIPGNGLRLFQEWSQALLALADPGAEQNGLQTVLTKTQIAEAFLHRFIAKRRAAPADDLTSGLIAAEVDGERLGDDEIAGLVALLMSTGQAATLTLVNAIIVLARHPQSLAMLQTRPELLNSAIDEVMRYRSETTRVERKTTRDVVVGGHEIPAGQTVSVWIAAANRDPRVFDGPDVFDIERSTNPHIAFGHGIHYCLGAPLARVEIRIALRRLLDSTVDFAVDPAGTRLLDPRLMFGASEAAVRFDWKEEQ</sequence>
<dbReference type="Proteomes" id="UP000252698">
    <property type="component" value="Chromosome"/>
</dbReference>
<dbReference type="InterPro" id="IPR001128">
    <property type="entry name" value="Cyt_P450"/>
</dbReference>
<evidence type="ECO:0000256" key="6">
    <source>
        <dbReference type="ARBA" id="ARBA00023033"/>
    </source>
</evidence>
<proteinExistence type="inferred from homology"/>
<dbReference type="PROSITE" id="PS00086">
    <property type="entry name" value="CYTOCHROME_P450"/>
    <property type="match status" value="1"/>
</dbReference>
<protein>
    <submittedName>
        <fullName evidence="8">Cytochrome P450</fullName>
    </submittedName>
</protein>
<dbReference type="GO" id="GO:0006707">
    <property type="term" value="P:cholesterol catabolic process"/>
    <property type="evidence" value="ECO:0007669"/>
    <property type="project" value="TreeGrafter"/>
</dbReference>
<evidence type="ECO:0000313" key="8">
    <source>
        <dbReference type="EMBL" id="AXE75890.1"/>
    </source>
</evidence>
<dbReference type="GO" id="GO:0020037">
    <property type="term" value="F:heme binding"/>
    <property type="evidence" value="ECO:0007669"/>
    <property type="project" value="InterPro"/>
</dbReference>
<keyword evidence="5 7" id="KW-0408">Iron</keyword>
<dbReference type="PRINTS" id="PR00359">
    <property type="entry name" value="BP450"/>
</dbReference>
<dbReference type="SUPFAM" id="SSF48264">
    <property type="entry name" value="Cytochrome P450"/>
    <property type="match status" value="1"/>
</dbReference>
<dbReference type="GO" id="GO:0036199">
    <property type="term" value="F:cholest-4-en-3-one 26-monooxygenase activity"/>
    <property type="evidence" value="ECO:0007669"/>
    <property type="project" value="TreeGrafter"/>
</dbReference>
<dbReference type="GO" id="GO:0005506">
    <property type="term" value="F:iron ion binding"/>
    <property type="evidence" value="ECO:0007669"/>
    <property type="project" value="InterPro"/>
</dbReference>
<dbReference type="InterPro" id="IPR002397">
    <property type="entry name" value="Cyt_P450_B"/>
</dbReference>
<keyword evidence="2 7" id="KW-0349">Heme</keyword>
<organism evidence="8 9">
    <name type="scientific">Streptomyces atratus</name>
    <dbReference type="NCBI Taxonomy" id="1893"/>
    <lineage>
        <taxon>Bacteria</taxon>
        <taxon>Bacillati</taxon>
        <taxon>Actinomycetota</taxon>
        <taxon>Actinomycetes</taxon>
        <taxon>Kitasatosporales</taxon>
        <taxon>Streptomycetaceae</taxon>
        <taxon>Streptomyces</taxon>
    </lineage>
</organism>
<dbReference type="KEGG" id="sata:C5746_01610"/>
<reference evidence="8 9" key="1">
    <citation type="journal article" date="2018" name="Front. Microbiol.">
        <title>Genome Sequencing of Streptomyces atratus SCSIOZH16 and Activation Production of Nocardamine via Metabolic Engineering.</title>
        <authorList>
            <person name="Li Y."/>
            <person name="Zhang C."/>
            <person name="Liu C."/>
            <person name="Ju J."/>
            <person name="Ma J."/>
        </authorList>
    </citation>
    <scope>NUCLEOTIDE SEQUENCE [LARGE SCALE GENOMIC DNA]</scope>
    <source>
        <strain evidence="8 9">SCSIO_ZH16</strain>
    </source>
</reference>
<dbReference type="PANTHER" id="PTHR46696">
    <property type="entry name" value="P450, PUTATIVE (EUROFUNG)-RELATED"/>
    <property type="match status" value="1"/>
</dbReference>
<keyword evidence="6 7" id="KW-0503">Monooxygenase</keyword>
<evidence type="ECO:0000256" key="3">
    <source>
        <dbReference type="ARBA" id="ARBA00022723"/>
    </source>
</evidence>
<evidence type="ECO:0000256" key="7">
    <source>
        <dbReference type="RuleBase" id="RU000461"/>
    </source>
</evidence>
<dbReference type="GO" id="GO:0008395">
    <property type="term" value="F:steroid hydroxylase activity"/>
    <property type="evidence" value="ECO:0007669"/>
    <property type="project" value="TreeGrafter"/>
</dbReference>
<dbReference type="InterPro" id="IPR036396">
    <property type="entry name" value="Cyt_P450_sf"/>
</dbReference>
<evidence type="ECO:0000256" key="2">
    <source>
        <dbReference type="ARBA" id="ARBA00022617"/>
    </source>
</evidence>
<comment type="similarity">
    <text evidence="1 7">Belongs to the cytochrome P450 family.</text>
</comment>
<keyword evidence="4 7" id="KW-0560">Oxidoreductase</keyword>
<evidence type="ECO:0000256" key="1">
    <source>
        <dbReference type="ARBA" id="ARBA00010617"/>
    </source>
</evidence>
<dbReference type="PANTHER" id="PTHR46696:SF4">
    <property type="entry name" value="BIOTIN BIOSYNTHESIS CYTOCHROME P450"/>
    <property type="match status" value="1"/>
</dbReference>
<dbReference type="InterPro" id="IPR017972">
    <property type="entry name" value="Cyt_P450_CS"/>
</dbReference>
<evidence type="ECO:0000313" key="9">
    <source>
        <dbReference type="Proteomes" id="UP000252698"/>
    </source>
</evidence>
<dbReference type="Gene3D" id="1.10.630.10">
    <property type="entry name" value="Cytochrome P450"/>
    <property type="match status" value="1"/>
</dbReference>
<gene>
    <name evidence="8" type="ORF">C5746_01610</name>
</gene>
<dbReference type="Pfam" id="PF00067">
    <property type="entry name" value="p450"/>
    <property type="match status" value="1"/>
</dbReference>
<dbReference type="AlphaFoldDB" id="A0A2Z5J6K7"/>